<proteinExistence type="predicted"/>
<comment type="caution">
    <text evidence="1">The sequence shown here is derived from an EMBL/GenBank/DDBJ whole genome shotgun (WGS) entry which is preliminary data.</text>
</comment>
<dbReference type="EMBL" id="PVUE01000006">
    <property type="protein sequence ID" value="PRZ42289.1"/>
    <property type="molecule type" value="Genomic_DNA"/>
</dbReference>
<gene>
    <name evidence="1" type="ORF">CLV47_106161</name>
</gene>
<organism evidence="1 2">
    <name type="scientific">Antricoccus suffuscus</name>
    <dbReference type="NCBI Taxonomy" id="1629062"/>
    <lineage>
        <taxon>Bacteria</taxon>
        <taxon>Bacillati</taxon>
        <taxon>Actinomycetota</taxon>
        <taxon>Actinomycetes</taxon>
        <taxon>Geodermatophilales</taxon>
        <taxon>Antricoccaceae</taxon>
        <taxon>Antricoccus</taxon>
    </lineage>
</organism>
<accession>A0A2T1A108</accession>
<dbReference type="AlphaFoldDB" id="A0A2T1A108"/>
<evidence type="ECO:0000313" key="1">
    <source>
        <dbReference type="EMBL" id="PRZ42289.1"/>
    </source>
</evidence>
<protein>
    <submittedName>
        <fullName evidence="1">Uncharacterized protein YndB with AHSA1/START domain</fullName>
    </submittedName>
</protein>
<dbReference type="SUPFAM" id="SSF55961">
    <property type="entry name" value="Bet v1-like"/>
    <property type="match status" value="1"/>
</dbReference>
<keyword evidence="2" id="KW-1185">Reference proteome</keyword>
<name>A0A2T1A108_9ACTN</name>
<dbReference type="InterPro" id="IPR023393">
    <property type="entry name" value="START-like_dom_sf"/>
</dbReference>
<evidence type="ECO:0000313" key="2">
    <source>
        <dbReference type="Proteomes" id="UP000237752"/>
    </source>
</evidence>
<dbReference type="Proteomes" id="UP000237752">
    <property type="component" value="Unassembled WGS sequence"/>
</dbReference>
<sequence length="148" mass="16838">MDRIEREIAIDASASRVWGLISQPGWYINNGEITEQRIEQRGDLQVVHHAEYGEFAFRTVELDEPKYAAFRWLIDKDDTDSTSTLVEFWIEETAPDAVLLRVAESGFESLSESAEQRRARFDDHADGWTKEIALAAKHLAQVGADADR</sequence>
<dbReference type="Gene3D" id="3.30.530.20">
    <property type="match status" value="1"/>
</dbReference>
<reference evidence="1 2" key="1">
    <citation type="submission" date="2018-03" db="EMBL/GenBank/DDBJ databases">
        <title>Genomic Encyclopedia of Archaeal and Bacterial Type Strains, Phase II (KMG-II): from individual species to whole genera.</title>
        <authorList>
            <person name="Goeker M."/>
        </authorList>
    </citation>
    <scope>NUCLEOTIDE SEQUENCE [LARGE SCALE GENOMIC DNA]</scope>
    <source>
        <strain evidence="1 2">DSM 100065</strain>
    </source>
</reference>